<dbReference type="PROSITE" id="PS52016">
    <property type="entry name" value="TONB_DEPENDENT_REC_3"/>
    <property type="match status" value="1"/>
</dbReference>
<accession>A0ABY3NHI5</accession>
<dbReference type="InterPro" id="IPR036942">
    <property type="entry name" value="Beta-barrel_TonB_sf"/>
</dbReference>
<organism evidence="10 11">
    <name type="scientific">Elizabethkingia miricola</name>
    <name type="common">Chryseobacterium miricola</name>
    <dbReference type="NCBI Taxonomy" id="172045"/>
    <lineage>
        <taxon>Bacteria</taxon>
        <taxon>Pseudomonadati</taxon>
        <taxon>Bacteroidota</taxon>
        <taxon>Flavobacteriia</taxon>
        <taxon>Flavobacteriales</taxon>
        <taxon>Weeksellaceae</taxon>
        <taxon>Elizabethkingia</taxon>
    </lineage>
</organism>
<protein>
    <submittedName>
        <fullName evidence="10">Outer membrane receptor protein involved in Fe transport</fullName>
    </submittedName>
</protein>
<dbReference type="SUPFAM" id="SSF56935">
    <property type="entry name" value="Porins"/>
    <property type="match status" value="1"/>
</dbReference>
<evidence type="ECO:0000256" key="7">
    <source>
        <dbReference type="ARBA" id="ARBA00023237"/>
    </source>
</evidence>
<evidence type="ECO:0000313" key="11">
    <source>
        <dbReference type="Proteomes" id="UP000324513"/>
    </source>
</evidence>
<evidence type="ECO:0000256" key="3">
    <source>
        <dbReference type="ARBA" id="ARBA00022452"/>
    </source>
</evidence>
<keyword evidence="2 8" id="KW-0813">Transport</keyword>
<evidence type="ECO:0000256" key="8">
    <source>
        <dbReference type="PROSITE-ProRule" id="PRU01360"/>
    </source>
</evidence>
<dbReference type="Gene3D" id="2.40.170.20">
    <property type="entry name" value="TonB-dependent receptor, beta-barrel domain"/>
    <property type="match status" value="1"/>
</dbReference>
<dbReference type="PANTHER" id="PTHR30069:SF29">
    <property type="entry name" value="HEMOGLOBIN AND HEMOGLOBIN-HAPTOGLOBIN-BINDING PROTEIN 1-RELATED"/>
    <property type="match status" value="1"/>
</dbReference>
<keyword evidence="10" id="KW-0675">Receptor</keyword>
<feature type="domain" description="Outer membrane protein beta-barrel" evidence="9">
    <location>
        <begin position="373"/>
        <end position="776"/>
    </location>
</feature>
<keyword evidence="5" id="KW-0732">Signal</keyword>
<dbReference type="Proteomes" id="UP000324513">
    <property type="component" value="Unassembled WGS sequence"/>
</dbReference>
<keyword evidence="7 8" id="KW-0998">Cell outer membrane</keyword>
<keyword evidence="11" id="KW-1185">Reference proteome</keyword>
<dbReference type="PANTHER" id="PTHR30069">
    <property type="entry name" value="TONB-DEPENDENT OUTER MEMBRANE RECEPTOR"/>
    <property type="match status" value="1"/>
</dbReference>
<reference evidence="10 11" key="1">
    <citation type="submission" date="2019-07" db="EMBL/GenBank/DDBJ databases">
        <title>Genomic Encyclopedia of Archaeal and Bacterial Type Strains, Phase II (KMG-II): from individual species to whole genera.</title>
        <authorList>
            <person name="Goeker M."/>
        </authorList>
    </citation>
    <scope>NUCLEOTIDE SEQUENCE [LARGE SCALE GENOMIC DNA]</scope>
    <source>
        <strain evidence="10 11">DSM 14571</strain>
    </source>
</reference>
<name>A0ABY3NHI5_ELIMR</name>
<dbReference type="InterPro" id="IPR039426">
    <property type="entry name" value="TonB-dep_rcpt-like"/>
</dbReference>
<dbReference type="InterPro" id="IPR008969">
    <property type="entry name" value="CarboxyPept-like_regulatory"/>
</dbReference>
<keyword evidence="6 8" id="KW-0472">Membrane</keyword>
<evidence type="ECO:0000256" key="4">
    <source>
        <dbReference type="ARBA" id="ARBA00022692"/>
    </source>
</evidence>
<evidence type="ECO:0000259" key="9">
    <source>
        <dbReference type="Pfam" id="PF14905"/>
    </source>
</evidence>
<dbReference type="InterPro" id="IPR037066">
    <property type="entry name" value="Plug_dom_sf"/>
</dbReference>
<evidence type="ECO:0000256" key="2">
    <source>
        <dbReference type="ARBA" id="ARBA00022448"/>
    </source>
</evidence>
<proteinExistence type="inferred from homology"/>
<sequence>MTLKSTLHRKSFLILIALLLPYWAICQIEVTGKVKNGTTPIPFANVALVDSLGVLKSGATTDNNGIFTIRTVKGKYRLKINLLGYESWDKEINLENNSTLDDIILILNSRNLEEVVIKGKKRVFEQHMDRLVFNVENSPTANSGNALDALKVAPGLMIQNGSISILGKGSSQVMVNGKLMQISGDDLVSFLNSIPAGSIKKIEIITNPPAQYDAGGNGGLINIIYKEGMKNSWKNSSSFTYDQSHYNFFTLGNDFLYNKNKLRFSLGLNGTVGAFRAFESFDALSANKLQELNSDTKQKKNSFTGRASFDYDITKNTVLGFMYLGNQRRPDQDNKSTTLLFDSNNTLEQIIQSKSFNDREFNSNIYNMNVMSKLDTLGRKLTVDFSYLDYSVKQNNSFATNTSFPNDPTFIHQTSAINNSGQAIENFSAKVDVDHLTKFANFSYGGKLSFNKSNSNVKFFDATTNPPVLDVSQSNEFEYKENIQALYVNSSKKINSKLSLQLGLRIENTVTTGFSKTINQTNKKDYFKLFPTFYASYNPDAENNFALNYGKRINRPGFSELNPFRFYLNNNSYSVGNPFLQPSFSDNFDLTHTFKKKLSSNVFLRITNDNYGLLFTTDTERDTQVITRKNYSKEYYYGISENYTFDKYSWWTSQSAISLLASKTTLFDTINAEVQNGMRFYFSTNNTFSLTKTTKLEVNYWYSSHHKRGLYEMGEYSSFDIGIRQSLLNDNLKVMLLINDLFNTSYQNNIISIVNGVKQTGNFNYSNRFFRLSLLYSFGSNKVKSDNRKFGNEEEQRRSGV</sequence>
<comment type="caution">
    <text evidence="10">The sequence shown here is derived from an EMBL/GenBank/DDBJ whole genome shotgun (WGS) entry which is preliminary data.</text>
</comment>
<dbReference type="Pfam" id="PF14905">
    <property type="entry name" value="OMP_b-brl_3"/>
    <property type="match status" value="1"/>
</dbReference>
<dbReference type="EMBL" id="VNHK01000004">
    <property type="protein sequence ID" value="TYO92515.1"/>
    <property type="molecule type" value="Genomic_DNA"/>
</dbReference>
<dbReference type="Gene3D" id="2.170.130.10">
    <property type="entry name" value="TonB-dependent receptor, plug domain"/>
    <property type="match status" value="1"/>
</dbReference>
<gene>
    <name evidence="10" type="ORF">LX74_01475</name>
</gene>
<evidence type="ECO:0000256" key="1">
    <source>
        <dbReference type="ARBA" id="ARBA00004571"/>
    </source>
</evidence>
<evidence type="ECO:0000256" key="6">
    <source>
        <dbReference type="ARBA" id="ARBA00023136"/>
    </source>
</evidence>
<comment type="similarity">
    <text evidence="8">Belongs to the TonB-dependent receptor family.</text>
</comment>
<comment type="subcellular location">
    <subcellularLocation>
        <location evidence="1 8">Cell outer membrane</location>
        <topology evidence="1 8">Multi-pass membrane protein</topology>
    </subcellularLocation>
</comment>
<evidence type="ECO:0000313" key="10">
    <source>
        <dbReference type="EMBL" id="TYO92515.1"/>
    </source>
</evidence>
<evidence type="ECO:0000256" key="5">
    <source>
        <dbReference type="ARBA" id="ARBA00022729"/>
    </source>
</evidence>
<keyword evidence="3 8" id="KW-1134">Transmembrane beta strand</keyword>
<dbReference type="InterPro" id="IPR041700">
    <property type="entry name" value="OMP_b-brl_3"/>
</dbReference>
<dbReference type="Gene3D" id="2.60.40.1120">
    <property type="entry name" value="Carboxypeptidase-like, regulatory domain"/>
    <property type="match status" value="1"/>
</dbReference>
<dbReference type="Pfam" id="PF13715">
    <property type="entry name" value="CarbopepD_reg_2"/>
    <property type="match status" value="1"/>
</dbReference>
<dbReference type="SUPFAM" id="SSF49464">
    <property type="entry name" value="Carboxypeptidase regulatory domain-like"/>
    <property type="match status" value="1"/>
</dbReference>
<keyword evidence="4 8" id="KW-0812">Transmembrane</keyword>